<dbReference type="HOGENOM" id="CLU_017168_1_1_1"/>
<dbReference type="GO" id="GO:0005739">
    <property type="term" value="C:mitochondrion"/>
    <property type="evidence" value="ECO:0007669"/>
    <property type="project" value="TreeGrafter"/>
</dbReference>
<name>W7HR46_9PEZI</name>
<dbReference type="Gene3D" id="3.20.20.150">
    <property type="entry name" value="Divalent-metal-dependent TIM barrel enzymes"/>
    <property type="match status" value="2"/>
</dbReference>
<evidence type="ECO:0000313" key="4">
    <source>
        <dbReference type="EMBL" id="EWC45659.1"/>
    </source>
</evidence>
<keyword evidence="1" id="KW-0227">DNA damage</keyword>
<dbReference type="GO" id="GO:0009411">
    <property type="term" value="P:response to UV"/>
    <property type="evidence" value="ECO:0007669"/>
    <property type="project" value="InterPro"/>
</dbReference>
<dbReference type="GO" id="GO:0004519">
    <property type="term" value="F:endonuclease activity"/>
    <property type="evidence" value="ECO:0007669"/>
    <property type="project" value="InterPro"/>
</dbReference>
<feature type="region of interest" description="Disordered" evidence="3">
    <location>
        <begin position="515"/>
        <end position="659"/>
    </location>
</feature>
<proteinExistence type="predicted"/>
<accession>W7HR46</accession>
<dbReference type="Pfam" id="PF03851">
    <property type="entry name" value="UvdE"/>
    <property type="match status" value="2"/>
</dbReference>
<dbReference type="InterPro" id="IPR004601">
    <property type="entry name" value="UvdE"/>
</dbReference>
<dbReference type="PANTHER" id="PTHR31290:SF5">
    <property type="entry name" value="UV-DAMAGE ENDONUCLEASE"/>
    <property type="match status" value="1"/>
</dbReference>
<feature type="compositionally biased region" description="Basic residues" evidence="3">
    <location>
        <begin position="649"/>
        <end position="659"/>
    </location>
</feature>
<evidence type="ECO:0000256" key="3">
    <source>
        <dbReference type="SAM" id="MobiDB-lite"/>
    </source>
</evidence>
<feature type="compositionally biased region" description="Low complexity" evidence="3">
    <location>
        <begin position="61"/>
        <end position="77"/>
    </location>
</feature>
<dbReference type="OrthoDB" id="541883at2759"/>
<evidence type="ECO:0000256" key="2">
    <source>
        <dbReference type="ARBA" id="ARBA00023204"/>
    </source>
</evidence>
<dbReference type="Proteomes" id="UP000024837">
    <property type="component" value="Unassembled WGS sequence"/>
</dbReference>
<dbReference type="AlphaFoldDB" id="W7HR46"/>
<protein>
    <recommendedName>
        <fullName evidence="6">UV-damage endonuclease</fullName>
    </recommendedName>
</protein>
<keyword evidence="5" id="KW-1185">Reference proteome</keyword>
<organism evidence="4 5">
    <name type="scientific">Drechslerella stenobrocha 248</name>
    <dbReference type="NCBI Taxonomy" id="1043628"/>
    <lineage>
        <taxon>Eukaryota</taxon>
        <taxon>Fungi</taxon>
        <taxon>Dikarya</taxon>
        <taxon>Ascomycota</taxon>
        <taxon>Pezizomycotina</taxon>
        <taxon>Orbiliomycetes</taxon>
        <taxon>Orbiliales</taxon>
        <taxon>Orbiliaceae</taxon>
        <taxon>Drechslerella</taxon>
    </lineage>
</organism>
<dbReference type="GO" id="GO:0005634">
    <property type="term" value="C:nucleus"/>
    <property type="evidence" value="ECO:0007669"/>
    <property type="project" value="TreeGrafter"/>
</dbReference>
<gene>
    <name evidence="4" type="ORF">DRE_05220</name>
</gene>
<dbReference type="GO" id="GO:0043504">
    <property type="term" value="P:mitochondrial DNA repair"/>
    <property type="evidence" value="ECO:0007669"/>
    <property type="project" value="TreeGrafter"/>
</dbReference>
<sequence length="659" mass="72299">MPRRGANGGARINLDDNDSDLAARTTTLRRSTRAFSSVTNASRASGEDSLRESTPTEESEVTSPDYLQDSDGSGINDNDGDIATAKKKSRAKNTKAASKPSKRPRKVADEEAQPAEAISQKPVQRKRKAKEVKSDSEPDSDAVIERPPAVNDEYRPIPFKGRLGFACLNTYLRNCNPPIFCSRTCRLDTILKHDKDSGAGAGLTYVKSLGFANATDLSTLIRWNQKYNIRFLRISSEMFPFASHATYGYTLEHAAEPLQRAGQLAMQYGHRLTMHPGQFTQLGSPRTEVVDNAIRDLDYQCELLDRLQLHGQADRDAVMIIHMGGIFGDKKATLDRFKSVYTTQISDKLGIPLVLDWHHNNIIPGSLREGTYDVKKMYGEAIKKTWTDKGITQKQHYSEPTVGAVTGRDRRKHSPRVADLPPCEDTMDLMIEAKDKEQAVFALMKKFKMDGWERIGDVVPHVRDDENEAVAKKGKAKAGKEETVVLASVPPEEIGMGGADNRVFWPEGMEDYLRPKKKVREKKDKNEGATESVKVVTRTSPKKGKATKEATAKKATPKKTSKTATVQAVDDGSGGGEPFANGCVIESPTAPPASKNRRTPGKTHARSDEEVAIDASGNDMPSRPKRGRKVSNGAAKAVPAESGDGAPATKRRKSAKKKA</sequence>
<dbReference type="GO" id="GO:0006289">
    <property type="term" value="P:nucleotide-excision repair"/>
    <property type="evidence" value="ECO:0007669"/>
    <property type="project" value="InterPro"/>
</dbReference>
<dbReference type="PANTHER" id="PTHR31290">
    <property type="entry name" value="UV-DAMAGE ENDONUCLEASE"/>
    <property type="match status" value="1"/>
</dbReference>
<evidence type="ECO:0000256" key="1">
    <source>
        <dbReference type="ARBA" id="ARBA00022763"/>
    </source>
</evidence>
<keyword evidence="2" id="KW-0234">DNA repair</keyword>
<feature type="region of interest" description="Disordered" evidence="3">
    <location>
        <begin position="1"/>
        <end position="149"/>
    </location>
</feature>
<dbReference type="EMBL" id="KI966425">
    <property type="protein sequence ID" value="EWC45659.1"/>
    <property type="molecule type" value="Genomic_DNA"/>
</dbReference>
<evidence type="ECO:0008006" key="6">
    <source>
        <dbReference type="Google" id="ProtNLM"/>
    </source>
</evidence>
<feature type="compositionally biased region" description="Low complexity" evidence="3">
    <location>
        <begin position="20"/>
        <end position="37"/>
    </location>
</feature>
<dbReference type="NCBIfam" id="TIGR00629">
    <property type="entry name" value="uvde"/>
    <property type="match status" value="2"/>
</dbReference>
<feature type="compositionally biased region" description="Basic residues" evidence="3">
    <location>
        <begin position="595"/>
        <end position="604"/>
    </location>
</feature>
<reference evidence="4 5" key="1">
    <citation type="submission" date="2013-05" db="EMBL/GenBank/DDBJ databases">
        <title>Drechslerella stenobrocha genome reveals carnivorous origination and mechanical trapping mechanism of predatory fungi.</title>
        <authorList>
            <person name="Liu X."/>
            <person name="Zhang W."/>
            <person name="Liu K."/>
        </authorList>
    </citation>
    <scope>NUCLEOTIDE SEQUENCE [LARGE SCALE GENOMIC DNA]</scope>
    <source>
        <strain evidence="4 5">248</strain>
    </source>
</reference>
<evidence type="ECO:0000313" key="5">
    <source>
        <dbReference type="Proteomes" id="UP000024837"/>
    </source>
</evidence>